<dbReference type="HOGENOM" id="CLU_036280_0_0_12"/>
<keyword evidence="1" id="KW-0472">Membrane</keyword>
<reference evidence="2 3" key="1">
    <citation type="journal article" date="2004" name="J. Bacteriol.">
        <title>Comparative genomics of two Leptospira interrogans serovars reveals novel insights into physiology and pathogenesis.</title>
        <authorList>
            <person name="Nascimento A.L."/>
            <person name="Ko A.I."/>
            <person name="Martins E.A."/>
            <person name="Monteiro-Vitorello C.B."/>
            <person name="Ho P.L."/>
            <person name="Haake D.A."/>
            <person name="Verjovski-Almeida S."/>
            <person name="Hartskeerl R.A."/>
            <person name="Marques M.V."/>
            <person name="Oliveira M.C."/>
            <person name="Menck C.F."/>
            <person name="Leite L.C."/>
            <person name="Carrer H."/>
            <person name="Coutinho L.L."/>
            <person name="Degrave W.M."/>
            <person name="Dellagostin O.A."/>
            <person name="El-Dorry H."/>
            <person name="Ferro E.S."/>
            <person name="Ferro M.I."/>
            <person name="Furlan L.R."/>
            <person name="Gamberini M."/>
            <person name="Giglioti E.A."/>
            <person name="Goes-Neto A."/>
            <person name="Goldman G.H."/>
            <person name="Goldman M.H."/>
            <person name="Harakava R."/>
            <person name="Jeronimo S.M."/>
            <person name="Junqueira-De-Azevedo I.L."/>
            <person name="Kimura E.T."/>
            <person name="Kuramae E.E."/>
            <person name="Lemos E.G."/>
            <person name="Lemos M.V."/>
            <person name="Marino C.L."/>
            <person name="Nunes L.R."/>
            <person name="De Oliveira R.C."/>
            <person name="Pereira G.G."/>
            <person name="Reis M.S."/>
            <person name="Schriefer A."/>
            <person name="Siqueira W.J."/>
            <person name="Sommer P."/>
            <person name="Tsai S.M."/>
            <person name="Simpson A.J."/>
            <person name="Ferro J.A."/>
            <person name="Camargo L.E."/>
            <person name="Kitajima J.P."/>
            <person name="Setubal J.C."/>
            <person name="Van Sluys M.A."/>
        </authorList>
    </citation>
    <scope>NUCLEOTIDE SEQUENCE [LARGE SCALE GENOMIC DNA]</scope>
    <source>
        <strain evidence="2 3">Fiocruz L1-130</strain>
    </source>
</reference>
<keyword evidence="1" id="KW-1133">Transmembrane helix</keyword>
<evidence type="ECO:0000313" key="3">
    <source>
        <dbReference type="Proteomes" id="UP000007037"/>
    </source>
</evidence>
<evidence type="ECO:0000256" key="1">
    <source>
        <dbReference type="SAM" id="Phobius"/>
    </source>
</evidence>
<evidence type="ECO:0000313" key="2">
    <source>
        <dbReference type="EMBL" id="AAS70908.1"/>
    </source>
</evidence>
<dbReference type="InterPro" id="IPR011455">
    <property type="entry name" value="DUF1561"/>
</dbReference>
<gene>
    <name evidence="2" type="ordered locus">LIC_12339</name>
</gene>
<evidence type="ECO:0008006" key="4">
    <source>
        <dbReference type="Google" id="ProtNLM"/>
    </source>
</evidence>
<name>Q72PX8_LEPIC</name>
<protein>
    <recommendedName>
        <fullName evidence="4">DUF1561 family protein</fullName>
    </recommendedName>
</protein>
<dbReference type="KEGG" id="lic:LIC_12339"/>
<proteinExistence type="predicted"/>
<dbReference type="Pfam" id="PF07598">
    <property type="entry name" value="DUF1561"/>
    <property type="match status" value="1"/>
</dbReference>
<organism evidence="2 3">
    <name type="scientific">Leptospira interrogans serogroup Icterohaemorrhagiae serovar copenhageni (strain Fiocruz L1-130)</name>
    <dbReference type="NCBI Taxonomy" id="267671"/>
    <lineage>
        <taxon>Bacteria</taxon>
        <taxon>Pseudomonadati</taxon>
        <taxon>Spirochaetota</taxon>
        <taxon>Spirochaetia</taxon>
        <taxon>Leptospirales</taxon>
        <taxon>Leptospiraceae</taxon>
        <taxon>Leptospira</taxon>
    </lineage>
</organism>
<feature type="transmembrane region" description="Helical" evidence="1">
    <location>
        <begin position="28"/>
        <end position="47"/>
    </location>
</feature>
<sequence>MFVLYVLWLCDDVLIFERMETKMGNWKNLVVVLLVSIGVGFGYHTLIHASSSKANYSIAQKPTDPPKDKPINIVTHDGKTYCYSPVFSKGEGYVWIEKCGDNTAKARYDVFQRISYNINNTWLCITAPEPVVKGNARWGYVNLRPCTINDPLQRWIVKENSFWTADGKYRLKDTNWYGYISKTSGDNYNHTLNSSMDNWVKTVATPGNISIRTSISWNSGWGDGIWDINMAPSAYFIHSKGSSKEDIIPLYYNPESGHIAQYDPSSGLLSCMYSKMTDKYDWNWVQWGKCSDAPIKKENPAFWNVYFVANAGGMITDYKGNILRVTKEGPNWGVAYTAKPSYLEKDTTHSPTSVFTVDVDLLKWIRYTTSNLGKTDQYCPAGKKESRIYQRVKRNLPSDFQLSVAWVQRLYDIARSATFESANPGAIPQRHGACGVCLLHSFQMIAELMEYHSREPLTSGGYFFNTASNRDPFLSFSQRYPELDRLVTNVPVDYANRGRVLAFASAMIMLPQYEWESSSPLTTRSDIQSHIRSLINSPPGSIWLGLLRRQRANGSISGHAVPILRTSEGLVVIPTNMPTASLNTYIQSLAPTMDPNEVINRLENGRTLTTLTTIRPVGTYETPFSLTVSSRDCTGDGDDRRGSGRYPISSLINQCSGGRCILQ</sequence>
<keyword evidence="1" id="KW-0812">Transmembrane</keyword>
<dbReference type="Proteomes" id="UP000007037">
    <property type="component" value="Chromosome I"/>
</dbReference>
<dbReference type="EMBL" id="AE016823">
    <property type="protein sequence ID" value="AAS70908.1"/>
    <property type="molecule type" value="Genomic_DNA"/>
</dbReference>
<dbReference type="AlphaFoldDB" id="Q72PX8"/>
<accession>Q72PX8</accession>